<dbReference type="AlphaFoldDB" id="A0A316BQ57"/>
<sequence length="61" mass="6779">MGTLDAACGIEPAVKILALVALGPRRCRQPLALDWKKSLIFGIFAAFDPNHRPARRHRKVD</sequence>
<dbReference type="EMBL" id="QGGG01000027">
    <property type="protein sequence ID" value="PWJ73366.1"/>
    <property type="molecule type" value="Genomic_DNA"/>
</dbReference>
<accession>A0A316BQ57</accession>
<dbReference type="Proteomes" id="UP000245396">
    <property type="component" value="Unassembled WGS sequence"/>
</dbReference>
<gene>
    <name evidence="1" type="ORF">C7441_12712</name>
</gene>
<comment type="caution">
    <text evidence="1">The sequence shown here is derived from an EMBL/GenBank/DDBJ whole genome shotgun (WGS) entry which is preliminary data.</text>
</comment>
<keyword evidence="2" id="KW-1185">Reference proteome</keyword>
<protein>
    <submittedName>
        <fullName evidence="1">Uncharacterized protein</fullName>
    </submittedName>
</protein>
<evidence type="ECO:0000313" key="2">
    <source>
        <dbReference type="Proteomes" id="UP000245396"/>
    </source>
</evidence>
<evidence type="ECO:0000313" key="1">
    <source>
        <dbReference type="EMBL" id="PWJ73366.1"/>
    </source>
</evidence>
<name>A0A316BQ57_PSESE</name>
<organism evidence="1 2">
    <name type="scientific">Pseudaminobacter salicylatoxidans</name>
    <dbReference type="NCBI Taxonomy" id="93369"/>
    <lineage>
        <taxon>Bacteria</taxon>
        <taxon>Pseudomonadati</taxon>
        <taxon>Pseudomonadota</taxon>
        <taxon>Alphaproteobacteria</taxon>
        <taxon>Hyphomicrobiales</taxon>
        <taxon>Phyllobacteriaceae</taxon>
        <taxon>Pseudaminobacter</taxon>
    </lineage>
</organism>
<reference evidence="1 2" key="1">
    <citation type="submission" date="2018-05" db="EMBL/GenBank/DDBJ databases">
        <title>Genomic Encyclopedia of Type Strains, Phase IV (KMG-IV): sequencing the most valuable type-strain genomes for metagenomic binning, comparative biology and taxonomic classification.</title>
        <authorList>
            <person name="Goeker M."/>
        </authorList>
    </citation>
    <scope>NUCLEOTIDE SEQUENCE [LARGE SCALE GENOMIC DNA]</scope>
    <source>
        <strain evidence="1 2">DSM 6986</strain>
    </source>
</reference>
<proteinExistence type="predicted"/>